<dbReference type="EMBL" id="CP090896">
    <property type="protein sequence ID" value="ULT83080.1"/>
    <property type="molecule type" value="Genomic_DNA"/>
</dbReference>
<evidence type="ECO:0000313" key="2">
    <source>
        <dbReference type="EMBL" id="ULT83080.1"/>
    </source>
</evidence>
<dbReference type="Proteomes" id="UP000827892">
    <property type="component" value="Chromosome X"/>
</dbReference>
<keyword evidence="1" id="KW-0472">Membrane</keyword>
<name>A0AAE8ZSA3_CAEBR</name>
<sequence>MKYDPDFVPPYNCTNAPQFPELFITMAILVRTMTSKSNITKEESERWILDFVNYLSTLYNLYQLIHTIYKYIFYFDSVAFPFRLIFENFLTKCRDMPQSVAIDLLMMWFSFITKKEPNRISNFGFNENHHGYRTKWRHRFADASIDDLSTFEAIVIFERRALPRQSDMDLVMVSRVRNRWIFFVIFVVLHRSLSVSMMRSTSLDTAKYSNYTCTEINNFGTDISSAIGVIRYLYIINTIIFSFKIVLCGSILLFYFGLMPEADLLSSASFCNIYALMSSLSAILRLIWNYKGLSVIMTFLTEKDPKFCKDMPSWMASNLTKMAYSVVLLIVEFGLLLREQEAMADYLKHWTDVRNVRRQEENTPNENCNGRGTPFETISEGVADIVFGDCGNQNDELIDIE</sequence>
<feature type="transmembrane region" description="Helical" evidence="1">
    <location>
        <begin position="270"/>
        <end position="288"/>
    </location>
</feature>
<gene>
    <name evidence="2" type="ORF">L3Y34_012371</name>
</gene>
<accession>A0AAE8ZSA3</accession>
<feature type="transmembrane region" description="Helical" evidence="1">
    <location>
        <begin position="232"/>
        <end position="258"/>
    </location>
</feature>
<evidence type="ECO:0000313" key="3">
    <source>
        <dbReference type="Proteomes" id="UP000827892"/>
    </source>
</evidence>
<keyword evidence="1" id="KW-1133">Transmembrane helix</keyword>
<evidence type="ECO:0000256" key="1">
    <source>
        <dbReference type="SAM" id="Phobius"/>
    </source>
</evidence>
<feature type="transmembrane region" description="Helical" evidence="1">
    <location>
        <begin position="68"/>
        <end position="86"/>
    </location>
</feature>
<proteinExistence type="predicted"/>
<dbReference type="AlphaFoldDB" id="A0AAE8ZSA3"/>
<organism evidence="2 3">
    <name type="scientific">Caenorhabditis briggsae</name>
    <dbReference type="NCBI Taxonomy" id="6238"/>
    <lineage>
        <taxon>Eukaryota</taxon>
        <taxon>Metazoa</taxon>
        <taxon>Ecdysozoa</taxon>
        <taxon>Nematoda</taxon>
        <taxon>Chromadorea</taxon>
        <taxon>Rhabditida</taxon>
        <taxon>Rhabditina</taxon>
        <taxon>Rhabditomorpha</taxon>
        <taxon>Rhabditoidea</taxon>
        <taxon>Rhabditidae</taxon>
        <taxon>Peloderinae</taxon>
        <taxon>Caenorhabditis</taxon>
    </lineage>
</organism>
<keyword evidence="1" id="KW-0812">Transmembrane</keyword>
<reference evidence="2 3" key="1">
    <citation type="submission" date="2022-05" db="EMBL/GenBank/DDBJ databases">
        <title>Chromosome-level reference genomes for two strains of Caenorhabditis briggsae: an improved platform for comparative genomics.</title>
        <authorList>
            <person name="Stevens L."/>
            <person name="Andersen E.C."/>
        </authorList>
    </citation>
    <scope>NUCLEOTIDE SEQUENCE [LARGE SCALE GENOMIC DNA]</scope>
    <source>
        <strain evidence="2">QX1410_ONT</strain>
        <tissue evidence="2">Whole-organism</tissue>
    </source>
</reference>
<protein>
    <submittedName>
        <fullName evidence="2">Uncharacterized protein</fullName>
    </submittedName>
</protein>